<dbReference type="InterPro" id="IPR001278">
    <property type="entry name" value="Arg-tRNA-ligase"/>
</dbReference>
<dbReference type="InterPro" id="IPR001412">
    <property type="entry name" value="aa-tRNA-synth_I_CS"/>
</dbReference>
<dbReference type="GO" id="GO:0048608">
    <property type="term" value="P:reproductive structure development"/>
    <property type="evidence" value="ECO:0007669"/>
    <property type="project" value="UniProtKB-ARBA"/>
</dbReference>
<dbReference type="Gene3D" id="3.40.50.620">
    <property type="entry name" value="HUPs"/>
    <property type="match status" value="1"/>
</dbReference>
<dbReference type="GO" id="GO:0004814">
    <property type="term" value="F:arginine-tRNA ligase activity"/>
    <property type="evidence" value="ECO:0007669"/>
    <property type="project" value="InterPro"/>
</dbReference>
<protein>
    <recommendedName>
        <fullName evidence="5">Arginyl-tRNA synthetase</fullName>
    </recommendedName>
</protein>
<dbReference type="EMBL" id="JAYKXN010000007">
    <property type="protein sequence ID" value="KAK7272656.1"/>
    <property type="molecule type" value="Genomic_DNA"/>
</dbReference>
<sequence length="313" mass="35268">MFEESLSSTKPDVVPLIEPCASKSGGKFADYQWLGKIPFLIFISFRARASPIFPDLRPANPLHLHPSLCLPSLIFITSCCGFAFGVSAVVVEPLTVVSVSVEQITVVTPSLRQRRPHTREIIKGKQTGFKGPPSAGQAIAKNLPPSEIIESYSVAGPWFVNIVLLKKWIAQVVSKTNFPLQRIERRLVEGINKWAPQLPVKWWVLVDFSSPNIAKEMHVGHLRSTIIGDILARMLEFACVESLIRRNHLGDWGTHVFYKAFKVRFGSDPEFKLKAQQSVVRLQSGEEKYLKAWHQICDVRLNLKRSINTLEFD</sequence>
<accession>A0AAN9FE99</accession>
<keyword evidence="9" id="KW-1185">Reference proteome</keyword>
<dbReference type="GO" id="GO:0009791">
    <property type="term" value="P:post-embryonic development"/>
    <property type="evidence" value="ECO:0007669"/>
    <property type="project" value="UniProtKB-ARBA"/>
</dbReference>
<dbReference type="PANTHER" id="PTHR11956">
    <property type="entry name" value="ARGINYL-TRNA SYNTHETASE"/>
    <property type="match status" value="1"/>
</dbReference>
<dbReference type="AlphaFoldDB" id="A0AAN9FE99"/>
<proteinExistence type="inferred from homology"/>
<keyword evidence="3 6" id="KW-0067">ATP-binding</keyword>
<dbReference type="GO" id="GO:0005737">
    <property type="term" value="C:cytoplasm"/>
    <property type="evidence" value="ECO:0007669"/>
    <property type="project" value="InterPro"/>
</dbReference>
<organism evidence="8 9">
    <name type="scientific">Clitoria ternatea</name>
    <name type="common">Butterfly pea</name>
    <dbReference type="NCBI Taxonomy" id="43366"/>
    <lineage>
        <taxon>Eukaryota</taxon>
        <taxon>Viridiplantae</taxon>
        <taxon>Streptophyta</taxon>
        <taxon>Embryophyta</taxon>
        <taxon>Tracheophyta</taxon>
        <taxon>Spermatophyta</taxon>
        <taxon>Magnoliopsida</taxon>
        <taxon>eudicotyledons</taxon>
        <taxon>Gunneridae</taxon>
        <taxon>Pentapetalae</taxon>
        <taxon>rosids</taxon>
        <taxon>fabids</taxon>
        <taxon>Fabales</taxon>
        <taxon>Fabaceae</taxon>
        <taxon>Papilionoideae</taxon>
        <taxon>50 kb inversion clade</taxon>
        <taxon>NPAAA clade</taxon>
        <taxon>indigoferoid/millettioid clade</taxon>
        <taxon>Phaseoleae</taxon>
        <taxon>Clitoria</taxon>
    </lineage>
</organism>
<gene>
    <name evidence="8" type="ORF">RJT34_29394</name>
</gene>
<evidence type="ECO:0000256" key="5">
    <source>
        <dbReference type="ARBA" id="ARBA00033033"/>
    </source>
</evidence>
<dbReference type="PANTHER" id="PTHR11956:SF5">
    <property type="entry name" value="ARGININE--TRNA LIGASE, CYTOPLASMIC"/>
    <property type="match status" value="1"/>
</dbReference>
<dbReference type="GO" id="GO:0006420">
    <property type="term" value="P:arginyl-tRNA aminoacylation"/>
    <property type="evidence" value="ECO:0007669"/>
    <property type="project" value="InterPro"/>
</dbReference>
<dbReference type="InterPro" id="IPR014729">
    <property type="entry name" value="Rossmann-like_a/b/a_fold"/>
</dbReference>
<dbReference type="PROSITE" id="PS00178">
    <property type="entry name" value="AA_TRNA_LIGASE_I"/>
    <property type="match status" value="1"/>
</dbReference>
<comment type="similarity">
    <text evidence="6">Belongs to the class-I aminoacyl-tRNA synthetase family.</text>
</comment>
<evidence type="ECO:0000313" key="8">
    <source>
        <dbReference type="EMBL" id="KAK7272656.1"/>
    </source>
</evidence>
<evidence type="ECO:0000256" key="2">
    <source>
        <dbReference type="ARBA" id="ARBA00022741"/>
    </source>
</evidence>
<dbReference type="Proteomes" id="UP001359559">
    <property type="component" value="Unassembled WGS sequence"/>
</dbReference>
<evidence type="ECO:0000313" key="9">
    <source>
        <dbReference type="Proteomes" id="UP001359559"/>
    </source>
</evidence>
<dbReference type="InterPro" id="IPR036695">
    <property type="entry name" value="Arg-tRNA-synth_N_sf"/>
</dbReference>
<dbReference type="InterPro" id="IPR035684">
    <property type="entry name" value="ArgRS_core"/>
</dbReference>
<evidence type="ECO:0000256" key="1">
    <source>
        <dbReference type="ARBA" id="ARBA00022598"/>
    </source>
</evidence>
<dbReference type="Gene3D" id="3.30.1360.70">
    <property type="entry name" value="Arginyl tRNA synthetase N-terminal domain"/>
    <property type="match status" value="1"/>
</dbReference>
<feature type="domain" description="Arginyl-tRNA synthetase catalytic core" evidence="7">
    <location>
        <begin position="193"/>
        <end position="255"/>
    </location>
</feature>
<dbReference type="PRINTS" id="PR01038">
    <property type="entry name" value="TRNASYNTHARG"/>
</dbReference>
<evidence type="ECO:0000256" key="4">
    <source>
        <dbReference type="ARBA" id="ARBA00023146"/>
    </source>
</evidence>
<dbReference type="SUPFAM" id="SSF55190">
    <property type="entry name" value="Arginyl-tRNA synthetase (ArgRS), N-terminal 'additional' domain"/>
    <property type="match status" value="1"/>
</dbReference>
<evidence type="ECO:0000259" key="7">
    <source>
        <dbReference type="Pfam" id="PF00750"/>
    </source>
</evidence>
<keyword evidence="2 6" id="KW-0547">Nucleotide-binding</keyword>
<keyword evidence="4 6" id="KW-0030">Aminoacyl-tRNA synthetase</keyword>
<comment type="caution">
    <text evidence="8">The sequence shown here is derived from an EMBL/GenBank/DDBJ whole genome shotgun (WGS) entry which is preliminary data.</text>
</comment>
<dbReference type="Pfam" id="PF00750">
    <property type="entry name" value="tRNA-synt_1d"/>
    <property type="match status" value="2"/>
</dbReference>
<keyword evidence="6" id="KW-0648">Protein biosynthesis</keyword>
<dbReference type="SUPFAM" id="SSF52374">
    <property type="entry name" value="Nucleotidylyl transferase"/>
    <property type="match status" value="1"/>
</dbReference>
<name>A0AAN9FE99_CLITE</name>
<feature type="domain" description="Arginyl-tRNA synthetase catalytic core" evidence="7">
    <location>
        <begin position="256"/>
        <end position="302"/>
    </location>
</feature>
<dbReference type="GO" id="GO:0005524">
    <property type="term" value="F:ATP binding"/>
    <property type="evidence" value="ECO:0007669"/>
    <property type="project" value="UniProtKB-KW"/>
</dbReference>
<evidence type="ECO:0000256" key="6">
    <source>
        <dbReference type="RuleBase" id="RU363038"/>
    </source>
</evidence>
<reference evidence="8 9" key="1">
    <citation type="submission" date="2024-01" db="EMBL/GenBank/DDBJ databases">
        <title>The genomes of 5 underutilized Papilionoideae crops provide insights into root nodulation and disease resistance.</title>
        <authorList>
            <person name="Yuan L."/>
        </authorList>
    </citation>
    <scope>NUCLEOTIDE SEQUENCE [LARGE SCALE GENOMIC DNA]</scope>
    <source>
        <strain evidence="8">LY-2023</strain>
        <tissue evidence="8">Leaf</tissue>
    </source>
</reference>
<keyword evidence="1 6" id="KW-0436">Ligase</keyword>
<evidence type="ECO:0000256" key="3">
    <source>
        <dbReference type="ARBA" id="ARBA00022840"/>
    </source>
</evidence>